<feature type="compositionally biased region" description="Polar residues" evidence="1">
    <location>
        <begin position="1"/>
        <end position="17"/>
    </location>
</feature>
<gene>
    <name evidence="2" type="ORF">F8M41_010450</name>
</gene>
<feature type="region of interest" description="Disordered" evidence="1">
    <location>
        <begin position="1"/>
        <end position="29"/>
    </location>
</feature>
<dbReference type="Proteomes" id="UP000439903">
    <property type="component" value="Unassembled WGS sequence"/>
</dbReference>
<reference evidence="2 3" key="1">
    <citation type="journal article" date="2019" name="Environ. Microbiol.">
        <title>At the nexus of three kingdoms: the genome of the mycorrhizal fungus Gigaspora margarita provides insights into plant, endobacterial and fungal interactions.</title>
        <authorList>
            <person name="Venice F."/>
            <person name="Ghignone S."/>
            <person name="Salvioli di Fossalunga A."/>
            <person name="Amselem J."/>
            <person name="Novero M."/>
            <person name="Xianan X."/>
            <person name="Sedzielewska Toro K."/>
            <person name="Morin E."/>
            <person name="Lipzen A."/>
            <person name="Grigoriev I.V."/>
            <person name="Henrissat B."/>
            <person name="Martin F.M."/>
            <person name="Bonfante P."/>
        </authorList>
    </citation>
    <scope>NUCLEOTIDE SEQUENCE [LARGE SCALE GENOMIC DNA]</scope>
    <source>
        <strain evidence="2 3">BEG34</strain>
    </source>
</reference>
<accession>A0A8H3X0M4</accession>
<comment type="caution">
    <text evidence="2">The sequence shown here is derived from an EMBL/GenBank/DDBJ whole genome shotgun (WGS) entry which is preliminary data.</text>
</comment>
<evidence type="ECO:0000256" key="1">
    <source>
        <dbReference type="SAM" id="MobiDB-lite"/>
    </source>
</evidence>
<dbReference type="EMBL" id="WTPW01002178">
    <property type="protein sequence ID" value="KAF0392956.1"/>
    <property type="molecule type" value="Genomic_DNA"/>
</dbReference>
<evidence type="ECO:0000313" key="2">
    <source>
        <dbReference type="EMBL" id="KAF0392956.1"/>
    </source>
</evidence>
<name>A0A8H3X0M4_GIGMA</name>
<organism evidence="2 3">
    <name type="scientific">Gigaspora margarita</name>
    <dbReference type="NCBI Taxonomy" id="4874"/>
    <lineage>
        <taxon>Eukaryota</taxon>
        <taxon>Fungi</taxon>
        <taxon>Fungi incertae sedis</taxon>
        <taxon>Mucoromycota</taxon>
        <taxon>Glomeromycotina</taxon>
        <taxon>Glomeromycetes</taxon>
        <taxon>Diversisporales</taxon>
        <taxon>Gigasporaceae</taxon>
        <taxon>Gigaspora</taxon>
    </lineage>
</organism>
<evidence type="ECO:0000313" key="3">
    <source>
        <dbReference type="Proteomes" id="UP000439903"/>
    </source>
</evidence>
<dbReference type="AlphaFoldDB" id="A0A8H3X0M4"/>
<protein>
    <submittedName>
        <fullName evidence="2">Uncharacterized protein</fullName>
    </submittedName>
</protein>
<keyword evidence="3" id="KW-1185">Reference proteome</keyword>
<sequence length="91" mass="10318">MEDVMTSNESEQNTHLVEQTLPRGSNDLAQINELPQDELILAYADHQDNVITIAPLVIQMEFSVKAATSTYLLENDNFIPVFYKHPASNKR</sequence>
<proteinExistence type="predicted"/>